<proteinExistence type="predicted"/>
<dbReference type="Proteomes" id="UP000215914">
    <property type="component" value="Unassembled WGS sequence"/>
</dbReference>
<keyword evidence="2" id="KW-1185">Reference proteome</keyword>
<dbReference type="EMBL" id="MNCJ02000330">
    <property type="protein sequence ID" value="KAF5766803.1"/>
    <property type="molecule type" value="Genomic_DNA"/>
</dbReference>
<reference evidence="1" key="2">
    <citation type="submission" date="2020-06" db="EMBL/GenBank/DDBJ databases">
        <title>Helianthus annuus Genome sequencing and assembly Release 2.</title>
        <authorList>
            <person name="Gouzy J."/>
            <person name="Langlade N."/>
            <person name="Munos S."/>
        </authorList>
    </citation>
    <scope>NUCLEOTIDE SEQUENCE</scope>
    <source>
        <tissue evidence="1">Leaves</tissue>
    </source>
</reference>
<dbReference type="Gramene" id="mRNA:HanXRQr2_Chr15g0719731">
    <property type="protein sequence ID" value="mRNA:HanXRQr2_Chr15g0719731"/>
    <property type="gene ID" value="HanXRQr2_Chr15g0719731"/>
</dbReference>
<gene>
    <name evidence="1" type="ORF">HanXRQr2_Chr15g0719731</name>
</gene>
<organism evidence="1 2">
    <name type="scientific">Helianthus annuus</name>
    <name type="common">Common sunflower</name>
    <dbReference type="NCBI Taxonomy" id="4232"/>
    <lineage>
        <taxon>Eukaryota</taxon>
        <taxon>Viridiplantae</taxon>
        <taxon>Streptophyta</taxon>
        <taxon>Embryophyta</taxon>
        <taxon>Tracheophyta</taxon>
        <taxon>Spermatophyta</taxon>
        <taxon>Magnoliopsida</taxon>
        <taxon>eudicotyledons</taxon>
        <taxon>Gunneridae</taxon>
        <taxon>Pentapetalae</taxon>
        <taxon>asterids</taxon>
        <taxon>campanulids</taxon>
        <taxon>Asterales</taxon>
        <taxon>Asteraceae</taxon>
        <taxon>Asteroideae</taxon>
        <taxon>Heliantheae alliance</taxon>
        <taxon>Heliantheae</taxon>
        <taxon>Helianthus</taxon>
    </lineage>
</organism>
<evidence type="ECO:0000313" key="2">
    <source>
        <dbReference type="Proteomes" id="UP000215914"/>
    </source>
</evidence>
<sequence length="129" mass="14897">MKYDKNEMSDYNWICSGHFHVSFSKTSNQKPSVYPTPTTKTRRIFRHVSLLFKNDQHALTSAPTYHVSSYSDPTQTLVLFLLTQGGNAILSKIVTFWLLDKLFTYSGIVTRDEQMHGLWKFTKNAGTER</sequence>
<protein>
    <submittedName>
        <fullName evidence="1">Uncharacterized protein</fullName>
    </submittedName>
</protein>
<name>A0A9K3E4P9_HELAN</name>
<dbReference type="AlphaFoldDB" id="A0A9K3E4P9"/>
<comment type="caution">
    <text evidence="1">The sequence shown here is derived from an EMBL/GenBank/DDBJ whole genome shotgun (WGS) entry which is preliminary data.</text>
</comment>
<reference evidence="1" key="1">
    <citation type="journal article" date="2017" name="Nature">
        <title>The sunflower genome provides insights into oil metabolism, flowering and Asterid evolution.</title>
        <authorList>
            <person name="Badouin H."/>
            <person name="Gouzy J."/>
            <person name="Grassa C.J."/>
            <person name="Murat F."/>
            <person name="Staton S.E."/>
            <person name="Cottret L."/>
            <person name="Lelandais-Briere C."/>
            <person name="Owens G.L."/>
            <person name="Carrere S."/>
            <person name="Mayjonade B."/>
            <person name="Legrand L."/>
            <person name="Gill N."/>
            <person name="Kane N.C."/>
            <person name="Bowers J.E."/>
            <person name="Hubner S."/>
            <person name="Bellec A."/>
            <person name="Berard A."/>
            <person name="Berges H."/>
            <person name="Blanchet N."/>
            <person name="Boniface M.C."/>
            <person name="Brunel D."/>
            <person name="Catrice O."/>
            <person name="Chaidir N."/>
            <person name="Claudel C."/>
            <person name="Donnadieu C."/>
            <person name="Faraut T."/>
            <person name="Fievet G."/>
            <person name="Helmstetter N."/>
            <person name="King M."/>
            <person name="Knapp S.J."/>
            <person name="Lai Z."/>
            <person name="Le Paslier M.C."/>
            <person name="Lippi Y."/>
            <person name="Lorenzon L."/>
            <person name="Mandel J.R."/>
            <person name="Marage G."/>
            <person name="Marchand G."/>
            <person name="Marquand E."/>
            <person name="Bret-Mestries E."/>
            <person name="Morien E."/>
            <person name="Nambeesan S."/>
            <person name="Nguyen T."/>
            <person name="Pegot-Espagnet P."/>
            <person name="Pouilly N."/>
            <person name="Raftis F."/>
            <person name="Sallet E."/>
            <person name="Schiex T."/>
            <person name="Thomas J."/>
            <person name="Vandecasteele C."/>
            <person name="Vares D."/>
            <person name="Vear F."/>
            <person name="Vautrin S."/>
            <person name="Crespi M."/>
            <person name="Mangin B."/>
            <person name="Burke J.M."/>
            <person name="Salse J."/>
            <person name="Munos S."/>
            <person name="Vincourt P."/>
            <person name="Rieseberg L.H."/>
            <person name="Langlade N.B."/>
        </authorList>
    </citation>
    <scope>NUCLEOTIDE SEQUENCE</scope>
    <source>
        <tissue evidence="1">Leaves</tissue>
    </source>
</reference>
<accession>A0A9K3E4P9</accession>
<evidence type="ECO:0000313" key="1">
    <source>
        <dbReference type="EMBL" id="KAF5766803.1"/>
    </source>
</evidence>